<dbReference type="Gene3D" id="3.40.50.150">
    <property type="entry name" value="Vaccinia Virus protein VP39"/>
    <property type="match status" value="1"/>
</dbReference>
<dbReference type="CDD" id="cd02440">
    <property type="entry name" value="AdoMet_MTases"/>
    <property type="match status" value="1"/>
</dbReference>
<evidence type="ECO:0000259" key="4">
    <source>
        <dbReference type="Pfam" id="PF08242"/>
    </source>
</evidence>
<dbReference type="PANTHER" id="PTHR43464">
    <property type="entry name" value="METHYLTRANSFERASE"/>
    <property type="match status" value="1"/>
</dbReference>
<feature type="domain" description="Methyltransferase type 12" evidence="4">
    <location>
        <begin position="52"/>
        <end position="147"/>
    </location>
</feature>
<sequence length="254" mass="29739">MMKMKHEQVQSEYWDKEADRITRINDEMSLVARNEISQFLDFAKIEAGMKILEIGCGAGRFTVPLLKRDVYVTGTDISQKSLEALDLYCNKLNLAHRLHLINTDFDKPLFKNEFDVIIIGNVIHHFNPEIKFEILRNITKALKPGGQIVIFEPNGRHPLYLPYYLYLEWSGRQKGIWQAEKGVMKSKFNELKKILQNCDIQFINVHYHTIIPLRLEERFKFIPAVNKTLEKVPVLKNFSAFLWIKGEKSFNKLI</sequence>
<evidence type="ECO:0000313" key="5">
    <source>
        <dbReference type="EMBL" id="OGF32387.1"/>
    </source>
</evidence>
<keyword evidence="2" id="KW-0808">Transferase</keyword>
<dbReference type="Proteomes" id="UP000179001">
    <property type="component" value="Unassembled WGS sequence"/>
</dbReference>
<name>A0A1F5T0A3_9BACT</name>
<dbReference type="GO" id="GO:0008168">
    <property type="term" value="F:methyltransferase activity"/>
    <property type="evidence" value="ECO:0007669"/>
    <property type="project" value="UniProtKB-KW"/>
</dbReference>
<dbReference type="EMBL" id="MFGJ01000006">
    <property type="protein sequence ID" value="OGF32387.1"/>
    <property type="molecule type" value="Genomic_DNA"/>
</dbReference>
<proteinExistence type="predicted"/>
<dbReference type="SUPFAM" id="SSF53335">
    <property type="entry name" value="S-adenosyl-L-methionine-dependent methyltransferases"/>
    <property type="match status" value="1"/>
</dbReference>
<keyword evidence="1" id="KW-0489">Methyltransferase</keyword>
<keyword evidence="3" id="KW-0949">S-adenosyl-L-methionine</keyword>
<dbReference type="InterPro" id="IPR013217">
    <property type="entry name" value="Methyltransf_12"/>
</dbReference>
<accession>A0A1F5T0A3</accession>
<dbReference type="InterPro" id="IPR029063">
    <property type="entry name" value="SAM-dependent_MTases_sf"/>
</dbReference>
<dbReference type="Pfam" id="PF08242">
    <property type="entry name" value="Methyltransf_12"/>
    <property type="match status" value="1"/>
</dbReference>
<dbReference type="GO" id="GO:0032259">
    <property type="term" value="P:methylation"/>
    <property type="evidence" value="ECO:0007669"/>
    <property type="project" value="UniProtKB-KW"/>
</dbReference>
<dbReference type="PANTHER" id="PTHR43464:SF19">
    <property type="entry name" value="UBIQUINONE BIOSYNTHESIS O-METHYLTRANSFERASE, MITOCHONDRIAL"/>
    <property type="match status" value="1"/>
</dbReference>
<evidence type="ECO:0000313" key="6">
    <source>
        <dbReference type="Proteomes" id="UP000179001"/>
    </source>
</evidence>
<evidence type="ECO:0000256" key="2">
    <source>
        <dbReference type="ARBA" id="ARBA00022679"/>
    </source>
</evidence>
<reference evidence="5 6" key="1">
    <citation type="journal article" date="2016" name="Nat. Commun.">
        <title>Thousands of microbial genomes shed light on interconnected biogeochemical processes in an aquifer system.</title>
        <authorList>
            <person name="Anantharaman K."/>
            <person name="Brown C.T."/>
            <person name="Hug L.A."/>
            <person name="Sharon I."/>
            <person name="Castelle C.J."/>
            <person name="Probst A.J."/>
            <person name="Thomas B.C."/>
            <person name="Singh A."/>
            <person name="Wilkins M.J."/>
            <person name="Karaoz U."/>
            <person name="Brodie E.L."/>
            <person name="Williams K.H."/>
            <person name="Hubbard S.S."/>
            <person name="Banfield J.F."/>
        </authorList>
    </citation>
    <scope>NUCLEOTIDE SEQUENCE [LARGE SCALE GENOMIC DNA]</scope>
</reference>
<evidence type="ECO:0000256" key="3">
    <source>
        <dbReference type="ARBA" id="ARBA00022691"/>
    </source>
</evidence>
<protein>
    <recommendedName>
        <fullName evidence="4">Methyltransferase type 12 domain-containing protein</fullName>
    </recommendedName>
</protein>
<gene>
    <name evidence="5" type="ORF">A2478_03650</name>
</gene>
<dbReference type="STRING" id="1798002.A2478_03650"/>
<dbReference type="AlphaFoldDB" id="A0A1F5T0A3"/>
<organism evidence="5 6">
    <name type="scientific">Candidatus Falkowbacteria bacterium RIFOXYC2_FULL_36_12</name>
    <dbReference type="NCBI Taxonomy" id="1798002"/>
    <lineage>
        <taxon>Bacteria</taxon>
        <taxon>Candidatus Falkowiibacteriota</taxon>
    </lineage>
</organism>
<comment type="caution">
    <text evidence="5">The sequence shown here is derived from an EMBL/GenBank/DDBJ whole genome shotgun (WGS) entry which is preliminary data.</text>
</comment>
<evidence type="ECO:0000256" key="1">
    <source>
        <dbReference type="ARBA" id="ARBA00022603"/>
    </source>
</evidence>